<evidence type="ECO:0000313" key="3">
    <source>
        <dbReference type="Proteomes" id="UP000275356"/>
    </source>
</evidence>
<dbReference type="Proteomes" id="UP000275356">
    <property type="component" value="Unassembled WGS sequence"/>
</dbReference>
<sequence>MIKARALPLAGTAVSAFVVVLLALRWLQSSGIVLPPPAIIPVLVGAFALVLLVLGWRVRSFVAGKSSMDAIAASRVAALAVSGAFVGAAMVGAGLAQVVALLDQLGAAAARSDVVVGAVTAALAVGLVVVALLVQHWCEVTDDDDPTAPPGTAA</sequence>
<keyword evidence="1" id="KW-0472">Membrane</keyword>
<keyword evidence="1" id="KW-0812">Transmembrane</keyword>
<feature type="transmembrane region" description="Helical" evidence="1">
    <location>
        <begin position="76"/>
        <end position="102"/>
    </location>
</feature>
<evidence type="ECO:0000256" key="1">
    <source>
        <dbReference type="SAM" id="Phobius"/>
    </source>
</evidence>
<evidence type="ECO:0000313" key="2">
    <source>
        <dbReference type="EMBL" id="ROR96157.1"/>
    </source>
</evidence>
<accession>A0A3N2D8P4</accession>
<reference evidence="2 3" key="1">
    <citation type="submission" date="2018-11" db="EMBL/GenBank/DDBJ databases">
        <title>Sequencing the genomes of 1000 actinobacteria strains.</title>
        <authorList>
            <person name="Klenk H.-P."/>
        </authorList>
    </citation>
    <scope>NUCLEOTIDE SEQUENCE [LARGE SCALE GENOMIC DNA]</scope>
    <source>
        <strain evidence="2 3">DSM 13521</strain>
    </source>
</reference>
<proteinExistence type="predicted"/>
<name>A0A3N2D8P4_9MICO</name>
<protein>
    <submittedName>
        <fullName evidence="2">Uncharacterized protein DUF3180</fullName>
    </submittedName>
</protein>
<organism evidence="2 3">
    <name type="scientific">Salana multivorans</name>
    <dbReference type="NCBI Taxonomy" id="120377"/>
    <lineage>
        <taxon>Bacteria</taxon>
        <taxon>Bacillati</taxon>
        <taxon>Actinomycetota</taxon>
        <taxon>Actinomycetes</taxon>
        <taxon>Micrococcales</taxon>
        <taxon>Beutenbergiaceae</taxon>
        <taxon>Salana</taxon>
    </lineage>
</organism>
<keyword evidence="1" id="KW-1133">Transmembrane helix</keyword>
<dbReference type="AlphaFoldDB" id="A0A3N2D8P4"/>
<dbReference type="Pfam" id="PF11377">
    <property type="entry name" value="DUF3180"/>
    <property type="match status" value="1"/>
</dbReference>
<keyword evidence="3" id="KW-1185">Reference proteome</keyword>
<dbReference type="RefSeq" id="WP_170169339.1">
    <property type="nucleotide sequence ID" value="NZ_CALFQU010000014.1"/>
</dbReference>
<dbReference type="EMBL" id="RKHQ01000001">
    <property type="protein sequence ID" value="ROR96157.1"/>
    <property type="molecule type" value="Genomic_DNA"/>
</dbReference>
<dbReference type="InterPro" id="IPR021517">
    <property type="entry name" value="DUF3180"/>
</dbReference>
<gene>
    <name evidence="2" type="ORF">EDD28_0733</name>
</gene>
<feature type="transmembrane region" description="Helical" evidence="1">
    <location>
        <begin position="7"/>
        <end position="26"/>
    </location>
</feature>
<comment type="caution">
    <text evidence="2">The sequence shown here is derived from an EMBL/GenBank/DDBJ whole genome shotgun (WGS) entry which is preliminary data.</text>
</comment>
<feature type="transmembrane region" description="Helical" evidence="1">
    <location>
        <begin position="114"/>
        <end position="134"/>
    </location>
</feature>
<feature type="transmembrane region" description="Helical" evidence="1">
    <location>
        <begin position="38"/>
        <end position="56"/>
    </location>
</feature>